<dbReference type="Proteomes" id="UP000054047">
    <property type="component" value="Unassembled WGS sequence"/>
</dbReference>
<evidence type="ECO:0000313" key="2">
    <source>
        <dbReference type="Proteomes" id="UP000054047"/>
    </source>
</evidence>
<accession>A0A0C2E236</accession>
<name>A0A0C2E236_9BILA</name>
<protein>
    <submittedName>
        <fullName evidence="1">Uncharacterized protein</fullName>
    </submittedName>
</protein>
<organism evidence="1 2">
    <name type="scientific">Ancylostoma duodenale</name>
    <dbReference type="NCBI Taxonomy" id="51022"/>
    <lineage>
        <taxon>Eukaryota</taxon>
        <taxon>Metazoa</taxon>
        <taxon>Ecdysozoa</taxon>
        <taxon>Nematoda</taxon>
        <taxon>Chromadorea</taxon>
        <taxon>Rhabditida</taxon>
        <taxon>Rhabditina</taxon>
        <taxon>Rhabditomorpha</taxon>
        <taxon>Strongyloidea</taxon>
        <taxon>Ancylostomatidae</taxon>
        <taxon>Ancylostomatinae</taxon>
        <taxon>Ancylostoma</taxon>
    </lineage>
</organism>
<evidence type="ECO:0000313" key="1">
    <source>
        <dbReference type="EMBL" id="KIH69482.1"/>
    </source>
</evidence>
<dbReference type="OrthoDB" id="1431934at2759"/>
<sequence length="106" mass="11784">MDRPDGSSLVTGLSLQSGTSGAIQHHVRLAVNHDIRRRTSVDSGVNSLGERINYEEASTRAMAGSHYHYDDKVAMIFKLVHVRHHQLLLPNTSAFVFPDQLFNTVS</sequence>
<reference evidence="1 2" key="1">
    <citation type="submission" date="2013-12" db="EMBL/GenBank/DDBJ databases">
        <title>Draft genome of the parsitic nematode Ancylostoma duodenale.</title>
        <authorList>
            <person name="Mitreva M."/>
        </authorList>
    </citation>
    <scope>NUCLEOTIDE SEQUENCE [LARGE SCALE GENOMIC DNA]</scope>
    <source>
        <strain evidence="1 2">Zhejiang</strain>
    </source>
</reference>
<keyword evidence="2" id="KW-1185">Reference proteome</keyword>
<dbReference type="AlphaFoldDB" id="A0A0C2E236"/>
<proteinExistence type="predicted"/>
<dbReference type="EMBL" id="KN726149">
    <property type="protein sequence ID" value="KIH69482.1"/>
    <property type="molecule type" value="Genomic_DNA"/>
</dbReference>
<gene>
    <name evidence="1" type="ORF">ANCDUO_00181</name>
</gene>